<dbReference type="KEGG" id="ccz:CCALI_01132"/>
<evidence type="ECO:0000256" key="8">
    <source>
        <dbReference type="ARBA" id="ARBA00029924"/>
    </source>
</evidence>
<evidence type="ECO:0000256" key="2">
    <source>
        <dbReference type="ARBA" id="ARBA00012418"/>
    </source>
</evidence>
<dbReference type="SMART" id="SM01409">
    <property type="entry name" value="RNA_pol_Rpb6"/>
    <property type="match status" value="1"/>
</dbReference>
<dbReference type="Pfam" id="PF01192">
    <property type="entry name" value="RNA_pol_Rpb6"/>
    <property type="match status" value="1"/>
</dbReference>
<dbReference type="InterPro" id="IPR036161">
    <property type="entry name" value="RPB6/omega-like_sf"/>
</dbReference>
<dbReference type="Gene3D" id="3.90.940.10">
    <property type="match status" value="1"/>
</dbReference>
<evidence type="ECO:0000256" key="7">
    <source>
        <dbReference type="ARBA" id="ARBA00023163"/>
    </source>
</evidence>
<keyword evidence="6 10" id="KW-0548">Nucleotidyltransferase</keyword>
<evidence type="ECO:0000256" key="1">
    <source>
        <dbReference type="ARBA" id="ARBA00006711"/>
    </source>
</evidence>
<dbReference type="HAMAP" id="MF_00366">
    <property type="entry name" value="RNApol_bact_RpoZ"/>
    <property type="match status" value="1"/>
</dbReference>
<dbReference type="GO" id="GO:0000428">
    <property type="term" value="C:DNA-directed RNA polymerase complex"/>
    <property type="evidence" value="ECO:0007669"/>
    <property type="project" value="UniProtKB-KW"/>
</dbReference>
<evidence type="ECO:0000256" key="6">
    <source>
        <dbReference type="ARBA" id="ARBA00022695"/>
    </source>
</evidence>
<dbReference type="NCBIfam" id="TIGR00690">
    <property type="entry name" value="rpoZ"/>
    <property type="match status" value="1"/>
</dbReference>
<dbReference type="PANTHER" id="PTHR34476:SF1">
    <property type="entry name" value="DNA-DIRECTED RNA POLYMERASE SUBUNIT OMEGA"/>
    <property type="match status" value="1"/>
</dbReference>
<dbReference type="EMBL" id="HF951689">
    <property type="protein sequence ID" value="CCW34951.1"/>
    <property type="molecule type" value="Genomic_DNA"/>
</dbReference>
<comment type="similarity">
    <text evidence="1 10">Belongs to the RNA polymerase subunit omega family.</text>
</comment>
<keyword evidence="5 10" id="KW-0808">Transferase</keyword>
<dbReference type="InterPro" id="IPR003716">
    <property type="entry name" value="DNA-dir_RNA_pol_omega"/>
</dbReference>
<comment type="subunit">
    <text evidence="10">The RNAP catalytic core consists of 2 alpha, 1 beta, 1 beta' and 1 omega subunit. When a sigma factor is associated with the core the holoenzyme is formed, which can initiate transcription.</text>
</comment>
<evidence type="ECO:0000256" key="10">
    <source>
        <dbReference type="HAMAP-Rule" id="MF_00366"/>
    </source>
</evidence>
<dbReference type="PANTHER" id="PTHR34476">
    <property type="entry name" value="DNA-DIRECTED RNA POLYMERASE SUBUNIT OMEGA"/>
    <property type="match status" value="1"/>
</dbReference>
<dbReference type="PATRIC" id="fig|1303518.3.peg.1152"/>
<feature type="compositionally biased region" description="Acidic residues" evidence="11">
    <location>
        <begin position="136"/>
        <end position="158"/>
    </location>
</feature>
<dbReference type="Proteomes" id="UP000014227">
    <property type="component" value="Chromosome I"/>
</dbReference>
<reference evidence="13" key="1">
    <citation type="submission" date="2013-03" db="EMBL/GenBank/DDBJ databases">
        <title>Genome sequence of Chthonomonas calidirosea, the first sequenced genome from the Armatimonadetes phylum (formally candidate division OP10).</title>
        <authorList>
            <person name="Lee K.C.Y."/>
            <person name="Morgan X.C."/>
            <person name="Dunfield P.F."/>
            <person name="Tamas I."/>
            <person name="Houghton K.M."/>
            <person name="Vyssotski M."/>
            <person name="Ryan J.L.J."/>
            <person name="Lagutin K."/>
            <person name="McDonald I.R."/>
            <person name="Stott M.B."/>
        </authorList>
    </citation>
    <scope>NUCLEOTIDE SEQUENCE [LARGE SCALE GENOMIC DNA]</scope>
    <source>
        <strain evidence="13">DSM 23976 / ICMP 18418 / T49</strain>
    </source>
</reference>
<comment type="catalytic activity">
    <reaction evidence="9 10">
        <text>RNA(n) + a ribonucleoside 5'-triphosphate = RNA(n+1) + diphosphate</text>
        <dbReference type="Rhea" id="RHEA:21248"/>
        <dbReference type="Rhea" id="RHEA-COMP:14527"/>
        <dbReference type="Rhea" id="RHEA-COMP:17342"/>
        <dbReference type="ChEBI" id="CHEBI:33019"/>
        <dbReference type="ChEBI" id="CHEBI:61557"/>
        <dbReference type="ChEBI" id="CHEBI:140395"/>
        <dbReference type="EC" id="2.7.7.6"/>
    </reaction>
</comment>
<dbReference type="OrthoDB" id="9815459at2"/>
<name>S0ETR1_CHTCT</name>
<dbReference type="RefSeq" id="WP_016482496.1">
    <property type="nucleotide sequence ID" value="NC_021487.1"/>
</dbReference>
<dbReference type="GO" id="GO:0003899">
    <property type="term" value="F:DNA-directed RNA polymerase activity"/>
    <property type="evidence" value="ECO:0007669"/>
    <property type="project" value="UniProtKB-UniRule"/>
</dbReference>
<keyword evidence="13" id="KW-1185">Reference proteome</keyword>
<comment type="function">
    <text evidence="10">Promotes RNA polymerase assembly. Latches the N- and C-terminal regions of the beta' subunit thereby facilitating its interaction with the beta and alpha subunits.</text>
</comment>
<dbReference type="GO" id="GO:0006351">
    <property type="term" value="P:DNA-templated transcription"/>
    <property type="evidence" value="ECO:0007669"/>
    <property type="project" value="UniProtKB-UniRule"/>
</dbReference>
<sequence>MSICPSPDKLDQMGSKYALVIIAAKRARQLKEGARRLVETRSTNPLTIALEEIAAGKIVPHEPEEVLLATQKALQPHEPSDADIIGAGTVLPIDETGQEAVLLEDEVLQGVDAEAQEEDGEERVTAVDVRIREGGPLEEEEELLEEEGFDILPDIDET</sequence>
<dbReference type="HOGENOM" id="CLU_1666293_0_0_0"/>
<evidence type="ECO:0000256" key="4">
    <source>
        <dbReference type="ARBA" id="ARBA00022478"/>
    </source>
</evidence>
<feature type="region of interest" description="Disordered" evidence="11">
    <location>
        <begin position="134"/>
        <end position="158"/>
    </location>
</feature>
<accession>S0ETR1</accession>
<dbReference type="eggNOG" id="COG1758">
    <property type="taxonomic scope" value="Bacteria"/>
</dbReference>
<gene>
    <name evidence="10" type="primary">rpoZ</name>
    <name evidence="12" type="ORF">CCALI_01132</name>
</gene>
<proteinExistence type="inferred from homology"/>
<protein>
    <recommendedName>
        <fullName evidence="3 10">DNA-directed RNA polymerase subunit omega</fullName>
        <shortName evidence="10">RNAP omega subunit</shortName>
        <ecNumber evidence="2 10">2.7.7.6</ecNumber>
    </recommendedName>
    <alternativeName>
        <fullName evidence="10">RNA polymerase omega subunit</fullName>
    </alternativeName>
    <alternativeName>
        <fullName evidence="8 10">Transcriptase subunit omega</fullName>
    </alternativeName>
</protein>
<evidence type="ECO:0000256" key="3">
    <source>
        <dbReference type="ARBA" id="ARBA00013725"/>
    </source>
</evidence>
<dbReference type="STRING" id="454171.CP488_00026"/>
<dbReference type="InParanoid" id="S0ETR1"/>
<keyword evidence="7 10" id="KW-0804">Transcription</keyword>
<evidence type="ECO:0000256" key="11">
    <source>
        <dbReference type="SAM" id="MobiDB-lite"/>
    </source>
</evidence>
<organism evidence="12 13">
    <name type="scientific">Chthonomonas calidirosea (strain DSM 23976 / ICMP 18418 / T49)</name>
    <dbReference type="NCBI Taxonomy" id="1303518"/>
    <lineage>
        <taxon>Bacteria</taxon>
        <taxon>Bacillati</taxon>
        <taxon>Armatimonadota</taxon>
        <taxon>Chthonomonadia</taxon>
        <taxon>Chthonomonadales</taxon>
        <taxon>Chthonomonadaceae</taxon>
        <taxon>Chthonomonas</taxon>
    </lineage>
</organism>
<keyword evidence="4 10" id="KW-0240">DNA-directed RNA polymerase</keyword>
<dbReference type="EC" id="2.7.7.6" evidence="2 10"/>
<dbReference type="SUPFAM" id="SSF63562">
    <property type="entry name" value="RPB6/omega subunit-like"/>
    <property type="match status" value="1"/>
</dbReference>
<dbReference type="InterPro" id="IPR006110">
    <property type="entry name" value="Pol_omega/Rpo6/RPB6"/>
</dbReference>
<dbReference type="AlphaFoldDB" id="S0ETR1"/>
<evidence type="ECO:0000256" key="9">
    <source>
        <dbReference type="ARBA" id="ARBA00048552"/>
    </source>
</evidence>
<evidence type="ECO:0000313" key="13">
    <source>
        <dbReference type="Proteomes" id="UP000014227"/>
    </source>
</evidence>
<dbReference type="GO" id="GO:0003677">
    <property type="term" value="F:DNA binding"/>
    <property type="evidence" value="ECO:0007669"/>
    <property type="project" value="UniProtKB-UniRule"/>
</dbReference>
<evidence type="ECO:0000256" key="5">
    <source>
        <dbReference type="ARBA" id="ARBA00022679"/>
    </source>
</evidence>
<evidence type="ECO:0000313" key="12">
    <source>
        <dbReference type="EMBL" id="CCW34951.1"/>
    </source>
</evidence>